<dbReference type="PANTHER" id="PTHR38659">
    <property type="entry name" value="METAL-DEPENDENT PHOSPHOHYDROLASE"/>
    <property type="match status" value="1"/>
</dbReference>
<dbReference type="PANTHER" id="PTHR38659:SF1">
    <property type="entry name" value="METAL DEPENDENT PHOSPHOHYDROLASE"/>
    <property type="match status" value="1"/>
</dbReference>
<dbReference type="Gene3D" id="1.10.3210.10">
    <property type="entry name" value="Hypothetical protein af1432"/>
    <property type="match status" value="1"/>
</dbReference>
<organism evidence="2 3">
    <name type="scientific">Candidatus Liptonbacteria bacterium RIFCSPLOWO2_01_FULL_56_20</name>
    <dbReference type="NCBI Taxonomy" id="1798652"/>
    <lineage>
        <taxon>Bacteria</taxon>
        <taxon>Candidatus Liptoniibacteriota</taxon>
    </lineage>
</organism>
<dbReference type="CDD" id="cd00077">
    <property type="entry name" value="HDc"/>
    <property type="match status" value="1"/>
</dbReference>
<gene>
    <name evidence="2" type="ORF">A3A43_01010</name>
</gene>
<dbReference type="InterPro" id="IPR006674">
    <property type="entry name" value="HD_domain"/>
</dbReference>
<evidence type="ECO:0000259" key="1">
    <source>
        <dbReference type="SMART" id="SM00471"/>
    </source>
</evidence>
<dbReference type="SMART" id="SM00471">
    <property type="entry name" value="HDc"/>
    <property type="match status" value="1"/>
</dbReference>
<comment type="caution">
    <text evidence="2">The sequence shown here is derived from an EMBL/GenBank/DDBJ whole genome shotgun (WGS) entry which is preliminary data.</text>
</comment>
<keyword evidence="2" id="KW-0378">Hydrolase</keyword>
<dbReference type="GO" id="GO:0016787">
    <property type="term" value="F:hydrolase activity"/>
    <property type="evidence" value="ECO:0007669"/>
    <property type="project" value="UniProtKB-KW"/>
</dbReference>
<name>A0A1G2CKF2_9BACT</name>
<dbReference type="Pfam" id="PF01966">
    <property type="entry name" value="HD"/>
    <property type="match status" value="1"/>
</dbReference>
<protein>
    <submittedName>
        <fullName evidence="2">HAD family hydrolase</fullName>
    </submittedName>
</protein>
<dbReference type="NCBIfam" id="TIGR00277">
    <property type="entry name" value="HDIG"/>
    <property type="match status" value="1"/>
</dbReference>
<dbReference type="STRING" id="1798652.A3A43_01010"/>
<feature type="domain" description="HD/PDEase" evidence="1">
    <location>
        <begin position="17"/>
        <end position="129"/>
    </location>
</feature>
<evidence type="ECO:0000313" key="2">
    <source>
        <dbReference type="EMBL" id="OGZ01737.1"/>
    </source>
</evidence>
<dbReference type="Proteomes" id="UP000178495">
    <property type="component" value="Unassembled WGS sequence"/>
</dbReference>
<reference evidence="2 3" key="1">
    <citation type="journal article" date="2016" name="Nat. Commun.">
        <title>Thousands of microbial genomes shed light on interconnected biogeochemical processes in an aquifer system.</title>
        <authorList>
            <person name="Anantharaman K."/>
            <person name="Brown C.T."/>
            <person name="Hug L.A."/>
            <person name="Sharon I."/>
            <person name="Castelle C.J."/>
            <person name="Probst A.J."/>
            <person name="Thomas B.C."/>
            <person name="Singh A."/>
            <person name="Wilkins M.J."/>
            <person name="Karaoz U."/>
            <person name="Brodie E.L."/>
            <person name="Williams K.H."/>
            <person name="Hubbard S.S."/>
            <person name="Banfield J.F."/>
        </authorList>
    </citation>
    <scope>NUCLEOTIDE SEQUENCE [LARGE SCALE GENOMIC DNA]</scope>
</reference>
<dbReference type="InterPro" id="IPR003607">
    <property type="entry name" value="HD/PDEase_dom"/>
</dbReference>
<accession>A0A1G2CKF2</accession>
<dbReference type="AlphaFoldDB" id="A0A1G2CKF2"/>
<dbReference type="InterPro" id="IPR006675">
    <property type="entry name" value="HDIG_dom"/>
</dbReference>
<sequence>MTITRDEAWRLLTEYVASEGLHKHSLAVEAAMRAYARKYGEDEELWGIAGLLHDFDYEKYPHPDPAAKTGHPFEGVRVLRERGYPEEIIQAILGHAVYSGVPRHTTIAKCLFAVDELCGFLTAIAYVRPEHLNGLTPEKVEEYLKKKRFAEKVNREEIREGMAGLGIPAEEHIRTVIEAMQGAAGTLGF</sequence>
<evidence type="ECO:0000313" key="3">
    <source>
        <dbReference type="Proteomes" id="UP000178495"/>
    </source>
</evidence>
<dbReference type="EMBL" id="MHLC01000005">
    <property type="protein sequence ID" value="OGZ01737.1"/>
    <property type="molecule type" value="Genomic_DNA"/>
</dbReference>
<dbReference type="SUPFAM" id="SSF109604">
    <property type="entry name" value="HD-domain/PDEase-like"/>
    <property type="match status" value="1"/>
</dbReference>
<proteinExistence type="predicted"/>